<feature type="transmembrane region" description="Helical" evidence="1">
    <location>
        <begin position="202"/>
        <end position="222"/>
    </location>
</feature>
<comment type="caution">
    <text evidence="2">The sequence shown here is derived from an EMBL/GenBank/DDBJ whole genome shotgun (WGS) entry which is preliminary data.</text>
</comment>
<evidence type="ECO:0000256" key="1">
    <source>
        <dbReference type="SAM" id="Phobius"/>
    </source>
</evidence>
<dbReference type="EMBL" id="JACVVK020000371">
    <property type="protein sequence ID" value="KAK7476609.1"/>
    <property type="molecule type" value="Genomic_DNA"/>
</dbReference>
<keyword evidence="1" id="KW-0812">Transmembrane</keyword>
<feature type="transmembrane region" description="Helical" evidence="1">
    <location>
        <begin position="69"/>
        <end position="87"/>
    </location>
</feature>
<evidence type="ECO:0000313" key="3">
    <source>
        <dbReference type="Proteomes" id="UP001519460"/>
    </source>
</evidence>
<reference evidence="2 3" key="1">
    <citation type="journal article" date="2023" name="Sci. Data">
        <title>Genome assembly of the Korean intertidal mud-creeper Batillaria attramentaria.</title>
        <authorList>
            <person name="Patra A.K."/>
            <person name="Ho P.T."/>
            <person name="Jun S."/>
            <person name="Lee S.J."/>
            <person name="Kim Y."/>
            <person name="Won Y.J."/>
        </authorList>
    </citation>
    <scope>NUCLEOTIDE SEQUENCE [LARGE SCALE GENOMIC DNA]</scope>
    <source>
        <strain evidence="2">Wonlab-2016</strain>
    </source>
</reference>
<feature type="transmembrane region" description="Helical" evidence="1">
    <location>
        <begin position="170"/>
        <end position="190"/>
    </location>
</feature>
<dbReference type="AlphaFoldDB" id="A0ABD0JP38"/>
<proteinExistence type="predicted"/>
<organism evidence="2 3">
    <name type="scientific">Batillaria attramentaria</name>
    <dbReference type="NCBI Taxonomy" id="370345"/>
    <lineage>
        <taxon>Eukaryota</taxon>
        <taxon>Metazoa</taxon>
        <taxon>Spiralia</taxon>
        <taxon>Lophotrochozoa</taxon>
        <taxon>Mollusca</taxon>
        <taxon>Gastropoda</taxon>
        <taxon>Caenogastropoda</taxon>
        <taxon>Sorbeoconcha</taxon>
        <taxon>Cerithioidea</taxon>
        <taxon>Batillariidae</taxon>
        <taxon>Batillaria</taxon>
    </lineage>
</organism>
<name>A0ABD0JP38_9CAEN</name>
<gene>
    <name evidence="2" type="ORF">BaRGS_00032155</name>
</gene>
<evidence type="ECO:0000313" key="2">
    <source>
        <dbReference type="EMBL" id="KAK7476609.1"/>
    </source>
</evidence>
<feature type="transmembrane region" description="Helical" evidence="1">
    <location>
        <begin position="234"/>
        <end position="253"/>
    </location>
</feature>
<feature type="transmembrane region" description="Helical" evidence="1">
    <location>
        <begin position="99"/>
        <end position="117"/>
    </location>
</feature>
<feature type="non-terminal residue" evidence="2">
    <location>
        <position position="308"/>
    </location>
</feature>
<feature type="transmembrane region" description="Helical" evidence="1">
    <location>
        <begin position="129"/>
        <end position="149"/>
    </location>
</feature>
<keyword evidence="1" id="KW-1133">Transmembrane helix</keyword>
<accession>A0ABD0JP38</accession>
<sequence length="308" mass="33940">MALLNLDPDQLRVGLAIAFACFLCTCKLRTVLTVEATLSIVEGTCTVLFAKDVLQRYTTGVSIDVQHEYLVTARVALLAMPALTWLLSSITTDTTCRTAILVSRLVGYGLTAVFMIIEHWRLGIFSRMHVLYSLVPCCLWVFVMTVQLLRTGGRVSTSVRTTELNQLLKYDLTVMLVFAAADIIAPRFFGHFVGRTVEPLHAFLHRINGALALGAAALPAIGQRFMYRRDKRNILVARVVTCTGWLLVTVVGYQRGRLPATDSTLAFMAQSIILMIPALIGCLSGAGRPVIYLPNPKHASLHEIFGKM</sequence>
<feature type="transmembrane region" description="Helical" evidence="1">
    <location>
        <begin position="265"/>
        <end position="287"/>
    </location>
</feature>
<dbReference type="Proteomes" id="UP001519460">
    <property type="component" value="Unassembled WGS sequence"/>
</dbReference>
<keyword evidence="1" id="KW-0472">Membrane</keyword>
<protein>
    <submittedName>
        <fullName evidence="2">Uncharacterized protein</fullName>
    </submittedName>
</protein>
<keyword evidence="3" id="KW-1185">Reference proteome</keyword>